<protein>
    <submittedName>
        <fullName evidence="2">Uncharacterized protein</fullName>
    </submittedName>
</protein>
<feature type="compositionally biased region" description="Polar residues" evidence="1">
    <location>
        <begin position="121"/>
        <end position="144"/>
    </location>
</feature>
<dbReference type="EMBL" id="JARPUR010000001">
    <property type="protein sequence ID" value="KAK4886896.1"/>
    <property type="molecule type" value="Genomic_DNA"/>
</dbReference>
<feature type="region of interest" description="Disordered" evidence="1">
    <location>
        <begin position="90"/>
        <end position="226"/>
    </location>
</feature>
<dbReference type="AlphaFoldDB" id="A0AAN7PQS5"/>
<reference evidence="3" key="1">
    <citation type="submission" date="2023-01" db="EMBL/GenBank/DDBJ databases">
        <title>Key to firefly adult light organ development and bioluminescence: homeobox transcription factors regulate luciferase expression and transportation to peroxisome.</title>
        <authorList>
            <person name="Fu X."/>
        </authorList>
    </citation>
    <scope>NUCLEOTIDE SEQUENCE [LARGE SCALE GENOMIC DNA]</scope>
</reference>
<accession>A0AAN7PQS5</accession>
<feature type="compositionally biased region" description="Polar residues" evidence="1">
    <location>
        <begin position="183"/>
        <end position="200"/>
    </location>
</feature>
<proteinExistence type="predicted"/>
<evidence type="ECO:0000256" key="1">
    <source>
        <dbReference type="SAM" id="MobiDB-lite"/>
    </source>
</evidence>
<feature type="compositionally biased region" description="Polar residues" evidence="1">
    <location>
        <begin position="97"/>
        <end position="112"/>
    </location>
</feature>
<name>A0AAN7PQS5_9COLE</name>
<feature type="compositionally biased region" description="Low complexity" evidence="1">
    <location>
        <begin position="208"/>
        <end position="217"/>
    </location>
</feature>
<keyword evidence="3" id="KW-1185">Reference proteome</keyword>
<dbReference type="Proteomes" id="UP001353858">
    <property type="component" value="Unassembled WGS sequence"/>
</dbReference>
<comment type="caution">
    <text evidence="2">The sequence shown here is derived from an EMBL/GenBank/DDBJ whole genome shotgun (WGS) entry which is preliminary data.</text>
</comment>
<gene>
    <name evidence="2" type="ORF">RN001_003167</name>
</gene>
<evidence type="ECO:0000313" key="2">
    <source>
        <dbReference type="EMBL" id="KAK4886896.1"/>
    </source>
</evidence>
<organism evidence="2 3">
    <name type="scientific">Aquatica leii</name>
    <dbReference type="NCBI Taxonomy" id="1421715"/>
    <lineage>
        <taxon>Eukaryota</taxon>
        <taxon>Metazoa</taxon>
        <taxon>Ecdysozoa</taxon>
        <taxon>Arthropoda</taxon>
        <taxon>Hexapoda</taxon>
        <taxon>Insecta</taxon>
        <taxon>Pterygota</taxon>
        <taxon>Neoptera</taxon>
        <taxon>Endopterygota</taxon>
        <taxon>Coleoptera</taxon>
        <taxon>Polyphaga</taxon>
        <taxon>Elateriformia</taxon>
        <taxon>Elateroidea</taxon>
        <taxon>Lampyridae</taxon>
        <taxon>Luciolinae</taxon>
        <taxon>Aquatica</taxon>
    </lineage>
</organism>
<sequence>MREDKAEELYFSYVECDSNPLIGYGQGAVKPLGLFTALLNIDGVEAKVKVHVVPNESQDVTLIMGYPFTEQEHVLIISRADKLEIKNVSEDPETSESFENIQGSVSNSSTSNQKHDIGFENFQSRLNRTSNRTPTRLVTTTPSYRTVKPKNTSPTKPSKPHGTSPPERPPATTMKPSKPKVTSRPQVPRNTTIKPTVSKITTHKPLKPKFTTTTTPKPTRPTLPPSVYVKPNIEKVIIPPINSVKWEYTPPWQPNVVTTTPSWIHTNVSQPSEPNQNYKDLDFGLFLMHLHDFTRKAEHNHQIKYKRYNGDSFSYYYEISNYYNNGHLAAKYYRVPVELLKNCQANTTNVMCLPNTNAICLTNGTIMCVTHLSATTPCENHTAYCAITYVPCDGRYQSCIGSQEPLYIGTIDCTHVKIQSPGGEDAEIFRNRKGRQWVSIEELPNDPIPKSNNSRTS</sequence>
<evidence type="ECO:0000313" key="3">
    <source>
        <dbReference type="Proteomes" id="UP001353858"/>
    </source>
</evidence>